<dbReference type="GO" id="GO:0005875">
    <property type="term" value="C:microtubule associated complex"/>
    <property type="evidence" value="ECO:0007669"/>
    <property type="project" value="TreeGrafter"/>
</dbReference>
<reference evidence="3" key="2">
    <citation type="submission" date="2023-05" db="EMBL/GenBank/DDBJ databases">
        <authorList>
            <person name="Schelkunov M.I."/>
        </authorList>
    </citation>
    <scope>NUCLEOTIDE SEQUENCE</scope>
    <source>
        <strain evidence="3">Hsosn_3</strain>
        <tissue evidence="3">Leaf</tissue>
    </source>
</reference>
<comment type="caution">
    <text evidence="3">The sequence shown here is derived from an EMBL/GenBank/DDBJ whole genome shotgun (WGS) entry which is preliminary data.</text>
</comment>
<dbReference type="InterPro" id="IPR027640">
    <property type="entry name" value="Kinesin-like_fam"/>
</dbReference>
<dbReference type="GO" id="GO:0007052">
    <property type="term" value="P:mitotic spindle organization"/>
    <property type="evidence" value="ECO:0007669"/>
    <property type="project" value="TreeGrafter"/>
</dbReference>
<dbReference type="EMBL" id="JAUIZM010000001">
    <property type="protein sequence ID" value="KAK1405305.1"/>
    <property type="molecule type" value="Genomic_DNA"/>
</dbReference>
<dbReference type="GO" id="GO:0003777">
    <property type="term" value="F:microtubule motor activity"/>
    <property type="evidence" value="ECO:0007669"/>
    <property type="project" value="InterPro"/>
</dbReference>
<proteinExistence type="predicted"/>
<organism evidence="3 4">
    <name type="scientific">Heracleum sosnowskyi</name>
    <dbReference type="NCBI Taxonomy" id="360622"/>
    <lineage>
        <taxon>Eukaryota</taxon>
        <taxon>Viridiplantae</taxon>
        <taxon>Streptophyta</taxon>
        <taxon>Embryophyta</taxon>
        <taxon>Tracheophyta</taxon>
        <taxon>Spermatophyta</taxon>
        <taxon>Magnoliopsida</taxon>
        <taxon>eudicotyledons</taxon>
        <taxon>Gunneridae</taxon>
        <taxon>Pentapetalae</taxon>
        <taxon>asterids</taxon>
        <taxon>campanulids</taxon>
        <taxon>Apiales</taxon>
        <taxon>Apiaceae</taxon>
        <taxon>Apioideae</taxon>
        <taxon>apioid superclade</taxon>
        <taxon>Tordylieae</taxon>
        <taxon>Tordyliinae</taxon>
        <taxon>Heracleum</taxon>
    </lineage>
</organism>
<evidence type="ECO:0000256" key="1">
    <source>
        <dbReference type="SAM" id="Coils"/>
    </source>
</evidence>
<dbReference type="GO" id="GO:0051231">
    <property type="term" value="P:spindle elongation"/>
    <property type="evidence" value="ECO:0007669"/>
    <property type="project" value="TreeGrafter"/>
</dbReference>
<dbReference type="PANTHER" id="PTHR47969:SF6">
    <property type="entry name" value="KINESIN-LIKE PROTEIN KIN-4C"/>
    <property type="match status" value="1"/>
</dbReference>
<evidence type="ECO:0000256" key="2">
    <source>
        <dbReference type="SAM" id="MobiDB-lite"/>
    </source>
</evidence>
<gene>
    <name evidence="3" type="ORF">POM88_004910</name>
</gene>
<feature type="region of interest" description="Disordered" evidence="2">
    <location>
        <begin position="187"/>
        <end position="206"/>
    </location>
</feature>
<dbReference type="PANTHER" id="PTHR47969">
    <property type="entry name" value="CHROMOSOME-ASSOCIATED KINESIN KIF4A-RELATED"/>
    <property type="match status" value="1"/>
</dbReference>
<dbReference type="Proteomes" id="UP001237642">
    <property type="component" value="Unassembled WGS sequence"/>
</dbReference>
<reference evidence="3" key="1">
    <citation type="submission" date="2023-02" db="EMBL/GenBank/DDBJ databases">
        <title>Genome of toxic invasive species Heracleum sosnowskyi carries increased number of genes despite the absence of recent whole-genome duplications.</title>
        <authorList>
            <person name="Schelkunov M."/>
            <person name="Shtratnikova V."/>
            <person name="Makarenko M."/>
            <person name="Klepikova A."/>
            <person name="Omelchenko D."/>
            <person name="Novikova G."/>
            <person name="Obukhova E."/>
            <person name="Bogdanov V."/>
            <person name="Penin A."/>
            <person name="Logacheva M."/>
        </authorList>
    </citation>
    <scope>NUCLEOTIDE SEQUENCE</scope>
    <source>
        <strain evidence="3">Hsosn_3</strain>
        <tissue evidence="3">Leaf</tissue>
    </source>
</reference>
<evidence type="ECO:0000313" key="4">
    <source>
        <dbReference type="Proteomes" id="UP001237642"/>
    </source>
</evidence>
<name>A0AAD8JIY1_9APIA</name>
<dbReference type="GO" id="GO:0007018">
    <property type="term" value="P:microtubule-based movement"/>
    <property type="evidence" value="ECO:0007669"/>
    <property type="project" value="InterPro"/>
</dbReference>
<accession>A0AAD8JIY1</accession>
<sequence length="267" mass="29839">MCIYSFVIRSFFANNSGIGGVDGAGGGIGGGVGGISGIGVFTSSNIVATSICSSNATLCSFQSDLLLIGDELKAKGRANKKKQDAQAQLLRQKQKSDEAAKRLQDDIQRIKTQKVQLQQKIKLESEQFRLWKASREKEVLQLKKEGRRNEYEMHKLLALNQRQKMVLQRKTEEADMATKRLKEVLDSRKATSRIPHGDANNNGPSIQVSELKKKQDAQAQLLRQKQKSDEAAKRLQDDIQRIKTQKVVFLVLITKICSVFIQPETLL</sequence>
<dbReference type="AlphaFoldDB" id="A0AAD8JIY1"/>
<keyword evidence="1" id="KW-0175">Coiled coil</keyword>
<keyword evidence="4" id="KW-1185">Reference proteome</keyword>
<dbReference type="Pfam" id="PF25764">
    <property type="entry name" value="KIF21A_4th"/>
    <property type="match status" value="2"/>
</dbReference>
<feature type="coiled-coil region" evidence="1">
    <location>
        <begin position="75"/>
        <end position="127"/>
    </location>
</feature>
<evidence type="ECO:0000313" key="3">
    <source>
        <dbReference type="EMBL" id="KAK1405305.1"/>
    </source>
</evidence>
<feature type="coiled-coil region" evidence="1">
    <location>
        <begin position="214"/>
        <end position="245"/>
    </location>
</feature>
<protein>
    <submittedName>
        <fullName evidence="3">Uncharacterized protein</fullName>
    </submittedName>
</protein>